<sequence>MLTFELESNKAQGAPYLDLSSIGWDYYNRSGRWGEQNKYRGKRLLYFESEYRRDFSRNGFWGFVLFANVHTVSEYAGNTFVYRHPAAGTGLRIKFNKISPTNICVDVGISKNFTGIYLSLGEVF</sequence>
<proteinExistence type="predicted"/>
<protein>
    <recommendedName>
        <fullName evidence="3">Bacterial surface antigen (D15) domain-containing protein</fullName>
    </recommendedName>
</protein>
<organism evidence="1 2">
    <name type="scientific">Niastella koreensis</name>
    <dbReference type="NCBI Taxonomy" id="354356"/>
    <lineage>
        <taxon>Bacteria</taxon>
        <taxon>Pseudomonadati</taxon>
        <taxon>Bacteroidota</taxon>
        <taxon>Chitinophagia</taxon>
        <taxon>Chitinophagales</taxon>
        <taxon>Chitinophagaceae</taxon>
        <taxon>Niastella</taxon>
    </lineage>
</organism>
<evidence type="ECO:0000313" key="2">
    <source>
        <dbReference type="Proteomes" id="UP000192277"/>
    </source>
</evidence>
<accession>A0ABX3NMN9</accession>
<reference evidence="1 2" key="1">
    <citation type="submission" date="2016-04" db="EMBL/GenBank/DDBJ databases">
        <authorList>
            <person name="Chen L."/>
            <person name="Zhuang W."/>
            <person name="Wang G."/>
        </authorList>
    </citation>
    <scope>NUCLEOTIDE SEQUENCE [LARGE SCALE GENOMIC DNA]</scope>
    <source>
        <strain evidence="2">GR20</strain>
    </source>
</reference>
<dbReference type="Proteomes" id="UP000192277">
    <property type="component" value="Unassembled WGS sequence"/>
</dbReference>
<dbReference type="EMBL" id="LWBO01000084">
    <property type="protein sequence ID" value="OQP39328.1"/>
    <property type="molecule type" value="Genomic_DNA"/>
</dbReference>
<name>A0ABX3NMN9_9BACT</name>
<gene>
    <name evidence="1" type="ORF">A4D02_18595</name>
</gene>
<keyword evidence="2" id="KW-1185">Reference proteome</keyword>
<comment type="caution">
    <text evidence="1">The sequence shown here is derived from an EMBL/GenBank/DDBJ whole genome shotgun (WGS) entry which is preliminary data.</text>
</comment>
<evidence type="ECO:0008006" key="3">
    <source>
        <dbReference type="Google" id="ProtNLM"/>
    </source>
</evidence>
<evidence type="ECO:0000313" key="1">
    <source>
        <dbReference type="EMBL" id="OQP39328.1"/>
    </source>
</evidence>